<sequence>MTADLAGHLIAARLPREHHQSSGRDNRTGRDLEFIREPFRGLEYLIYHVDHANSENGNSTKPRVLSRKLAWRRGSHDQADGKVASSRQVRPEHGRPVLQ</sequence>
<evidence type="ECO:0000256" key="1">
    <source>
        <dbReference type="SAM" id="MobiDB-lite"/>
    </source>
</evidence>
<reference evidence="2 3" key="1">
    <citation type="submission" date="2020-07" db="EMBL/GenBank/DDBJ databases">
        <title>Genomic Encyclopedia of Type Strains, Phase IV (KMG-IV): sequencing the most valuable type-strain genomes for metagenomic binning, comparative biology and taxonomic classification.</title>
        <authorList>
            <person name="Goeker M."/>
        </authorList>
    </citation>
    <scope>NUCLEOTIDE SEQUENCE [LARGE SCALE GENOMIC DNA]</scope>
    <source>
        <strain evidence="2 3">DSM 45533</strain>
    </source>
</reference>
<dbReference type="Proteomes" id="UP000530928">
    <property type="component" value="Unassembled WGS sequence"/>
</dbReference>
<evidence type="ECO:0000313" key="3">
    <source>
        <dbReference type="Proteomes" id="UP000530928"/>
    </source>
</evidence>
<evidence type="ECO:0000313" key="2">
    <source>
        <dbReference type="EMBL" id="MBA2891476.1"/>
    </source>
</evidence>
<dbReference type="RefSeq" id="WP_181610269.1">
    <property type="nucleotide sequence ID" value="NZ_BAABAM010000002.1"/>
</dbReference>
<feature type="compositionally biased region" description="Basic and acidic residues" evidence="1">
    <location>
        <begin position="14"/>
        <end position="30"/>
    </location>
</feature>
<proteinExistence type="predicted"/>
<feature type="region of interest" description="Disordered" evidence="1">
    <location>
        <begin position="71"/>
        <end position="99"/>
    </location>
</feature>
<name>A0A7W0HQB6_9ACTN</name>
<gene>
    <name evidence="2" type="ORF">HNR30_002817</name>
</gene>
<keyword evidence="3" id="KW-1185">Reference proteome</keyword>
<accession>A0A7W0HQB6</accession>
<protein>
    <submittedName>
        <fullName evidence="2">Uncharacterized protein</fullName>
    </submittedName>
</protein>
<comment type="caution">
    <text evidence="2">The sequence shown here is derived from an EMBL/GenBank/DDBJ whole genome shotgun (WGS) entry which is preliminary data.</text>
</comment>
<dbReference type="EMBL" id="JACDUR010000003">
    <property type="protein sequence ID" value="MBA2891476.1"/>
    <property type="molecule type" value="Genomic_DNA"/>
</dbReference>
<feature type="compositionally biased region" description="Basic and acidic residues" evidence="1">
    <location>
        <begin position="89"/>
        <end position="99"/>
    </location>
</feature>
<feature type="region of interest" description="Disordered" evidence="1">
    <location>
        <begin position="1"/>
        <end position="30"/>
    </location>
</feature>
<dbReference type="AlphaFoldDB" id="A0A7W0HQB6"/>
<organism evidence="2 3">
    <name type="scientific">Nonomuraea soli</name>
    <dbReference type="NCBI Taxonomy" id="1032476"/>
    <lineage>
        <taxon>Bacteria</taxon>
        <taxon>Bacillati</taxon>
        <taxon>Actinomycetota</taxon>
        <taxon>Actinomycetes</taxon>
        <taxon>Streptosporangiales</taxon>
        <taxon>Streptosporangiaceae</taxon>
        <taxon>Nonomuraea</taxon>
    </lineage>
</organism>